<reference evidence="1 2" key="1">
    <citation type="submission" date="2020-08" db="EMBL/GenBank/DDBJ databases">
        <title>Cohnella phylogeny.</title>
        <authorList>
            <person name="Dunlap C."/>
        </authorList>
    </citation>
    <scope>NUCLEOTIDE SEQUENCE [LARGE SCALE GENOMIC DNA]</scope>
    <source>
        <strain evidence="1 2">DSM 103658</strain>
    </source>
</reference>
<protein>
    <submittedName>
        <fullName evidence="1">Uncharacterized protein</fullName>
    </submittedName>
</protein>
<dbReference type="AlphaFoldDB" id="A0A841TCV7"/>
<dbReference type="EMBL" id="JACJVN010000043">
    <property type="protein sequence ID" value="MBB6678016.1"/>
    <property type="molecule type" value="Genomic_DNA"/>
</dbReference>
<dbReference type="RefSeq" id="WP_185179291.1">
    <property type="nucleotide sequence ID" value="NZ_CBCSEP010000015.1"/>
</dbReference>
<name>A0A841TCV7_9BACL</name>
<organism evidence="1 2">
    <name type="scientific">Cohnella lubricantis</name>
    <dbReference type="NCBI Taxonomy" id="2163172"/>
    <lineage>
        <taxon>Bacteria</taxon>
        <taxon>Bacillati</taxon>
        <taxon>Bacillota</taxon>
        <taxon>Bacilli</taxon>
        <taxon>Bacillales</taxon>
        <taxon>Paenibacillaceae</taxon>
        <taxon>Cohnella</taxon>
    </lineage>
</organism>
<comment type="caution">
    <text evidence="1">The sequence shown here is derived from an EMBL/GenBank/DDBJ whole genome shotgun (WGS) entry which is preliminary data.</text>
</comment>
<accession>A0A841TCV7</accession>
<dbReference type="Proteomes" id="UP000574133">
    <property type="component" value="Unassembled WGS sequence"/>
</dbReference>
<gene>
    <name evidence="1" type="ORF">H4Q31_11845</name>
</gene>
<evidence type="ECO:0000313" key="1">
    <source>
        <dbReference type="EMBL" id="MBB6678016.1"/>
    </source>
</evidence>
<sequence>MSELTAPQQLSPVYHCQSDTHQYLQAVKQHLHHVCAQHANRLVKVETVDGDVFEGHIVHIDKSILYLSLSNDGADRAFLPGFGFPGNFILPLVLYDLLAISLFI</sequence>
<keyword evidence="2" id="KW-1185">Reference proteome</keyword>
<proteinExistence type="predicted"/>
<evidence type="ECO:0000313" key="2">
    <source>
        <dbReference type="Proteomes" id="UP000574133"/>
    </source>
</evidence>